<gene>
    <name evidence="1" type="ORF">L0P92_02330</name>
</gene>
<keyword evidence="2" id="KW-1185">Reference proteome</keyword>
<organism evidence="1 2">
    <name type="scientific">Streptomyces muensis</name>
    <dbReference type="NCBI Taxonomy" id="1077944"/>
    <lineage>
        <taxon>Bacteria</taxon>
        <taxon>Bacillati</taxon>
        <taxon>Actinomycetota</taxon>
        <taxon>Actinomycetes</taxon>
        <taxon>Kitasatosporales</taxon>
        <taxon>Streptomycetaceae</taxon>
        <taxon>Streptomyces</taxon>
    </lineage>
</organism>
<comment type="caution">
    <text evidence="1">The sequence shown here is derived from an EMBL/GenBank/DDBJ whole genome shotgun (WGS) entry which is preliminary data.</text>
</comment>
<evidence type="ECO:0000313" key="1">
    <source>
        <dbReference type="EMBL" id="MCF1592407.1"/>
    </source>
</evidence>
<protein>
    <submittedName>
        <fullName evidence="1">Uncharacterized protein</fullName>
    </submittedName>
</protein>
<dbReference type="EMBL" id="JAKEIP010000005">
    <property type="protein sequence ID" value="MCF1592407.1"/>
    <property type="molecule type" value="Genomic_DNA"/>
</dbReference>
<sequence length="244" mass="28315">MRIPVSFLHQWRPQQPHRRGYLPGDGVMPYLKETNHSTRIRPGTIIVFRERKAYEVVEVNERPVDLWPEHFQQEWARFTQWWAEQVVSGREMGDQPERATWEHRPLVLVIRPAEQPTAKPKHYAVRASRPFFVLDEHYSVCRLCNEIPPCTHVTTEAMVGLEMANTERLMAIPAGHCLGCGDAITARMKAVRFPGPNLWRPDLGSDSAVFHARSTCDEYVSAYRRQWEEKGHDELQPQLPEDSP</sequence>
<evidence type="ECO:0000313" key="2">
    <source>
        <dbReference type="Proteomes" id="UP001139384"/>
    </source>
</evidence>
<name>A0A9X1TIN1_STRM4</name>
<reference evidence="1" key="1">
    <citation type="submission" date="2022-01" db="EMBL/GenBank/DDBJ databases">
        <title>Draft Genome Sequences of Seven Type Strains of the Genus Streptomyces.</title>
        <authorList>
            <person name="Aziz S."/>
            <person name="Coretto E."/>
            <person name="Chronakova A."/>
            <person name="Sproer C."/>
            <person name="Huber K."/>
            <person name="Nouioui I."/>
            <person name="Gross H."/>
        </authorList>
    </citation>
    <scope>NUCLEOTIDE SEQUENCE</scope>
    <source>
        <strain evidence="1">DSM 103493</strain>
    </source>
</reference>
<proteinExistence type="predicted"/>
<dbReference type="RefSeq" id="WP_234760721.1">
    <property type="nucleotide sequence ID" value="NZ_JAKEIP010000005.1"/>
</dbReference>
<dbReference type="Proteomes" id="UP001139384">
    <property type="component" value="Unassembled WGS sequence"/>
</dbReference>
<dbReference type="AlphaFoldDB" id="A0A9X1TIN1"/>
<accession>A0A9X1TIN1</accession>